<reference evidence="2 3" key="1">
    <citation type="submission" date="2018-05" db="EMBL/GenBank/DDBJ databases">
        <title>Paenibacillus flagellatus sp. nov., isolated from selenium mineral soil.</title>
        <authorList>
            <person name="Dai X."/>
        </authorList>
    </citation>
    <scope>NUCLEOTIDE SEQUENCE [LARGE SCALE GENOMIC DNA]</scope>
    <source>
        <strain evidence="2 3">DXL2</strain>
    </source>
</reference>
<dbReference type="Pfam" id="PF07301">
    <property type="entry name" value="DUF1453"/>
    <property type="match status" value="1"/>
</dbReference>
<evidence type="ECO:0000313" key="2">
    <source>
        <dbReference type="EMBL" id="PYI52709.1"/>
    </source>
</evidence>
<keyword evidence="3" id="KW-1185">Reference proteome</keyword>
<feature type="transmembrane region" description="Helical" evidence="1">
    <location>
        <begin position="88"/>
        <end position="110"/>
    </location>
</feature>
<evidence type="ECO:0000256" key="1">
    <source>
        <dbReference type="SAM" id="Phobius"/>
    </source>
</evidence>
<keyword evidence="1" id="KW-0472">Membrane</keyword>
<dbReference type="AlphaFoldDB" id="A0A2V5K0J7"/>
<keyword evidence="1" id="KW-1133">Transmembrane helix</keyword>
<sequence length="158" mass="17494">MTHLASALVTLLFGATVIAVRLKAADRPTSLRKIIIPPIGMSTGFAMFLVPATHIPWLWALGAFVAGAVFFSYPLIRTSTFERRGEHVYLTRSKAFIVIIIALLAIRLLLHDLVEQAVTIPQTGALFFLLAFGMILPWRLAMARQYRSLTKKSEEAGN</sequence>
<organism evidence="2 3">
    <name type="scientific">Paenibacillus flagellatus</name>
    <dbReference type="NCBI Taxonomy" id="2211139"/>
    <lineage>
        <taxon>Bacteria</taxon>
        <taxon>Bacillati</taxon>
        <taxon>Bacillota</taxon>
        <taxon>Bacilli</taxon>
        <taxon>Bacillales</taxon>
        <taxon>Paenibacillaceae</taxon>
        <taxon>Paenibacillus</taxon>
    </lineage>
</organism>
<feature type="transmembrane region" description="Helical" evidence="1">
    <location>
        <begin position="57"/>
        <end position="76"/>
    </location>
</feature>
<proteinExistence type="predicted"/>
<gene>
    <name evidence="2" type="ORF">DLM86_20380</name>
</gene>
<evidence type="ECO:0008006" key="4">
    <source>
        <dbReference type="Google" id="ProtNLM"/>
    </source>
</evidence>
<name>A0A2V5K0J7_9BACL</name>
<dbReference type="PANTHER" id="PTHR39164:SF1">
    <property type="entry name" value="PROTEIN CCDC"/>
    <property type="match status" value="1"/>
</dbReference>
<comment type="caution">
    <text evidence="2">The sequence shown here is derived from an EMBL/GenBank/DDBJ whole genome shotgun (WGS) entry which is preliminary data.</text>
</comment>
<accession>A0A2V5K0J7</accession>
<feature type="transmembrane region" description="Helical" evidence="1">
    <location>
        <begin position="122"/>
        <end position="142"/>
    </location>
</feature>
<dbReference type="Proteomes" id="UP000247476">
    <property type="component" value="Unassembled WGS sequence"/>
</dbReference>
<dbReference type="InterPro" id="IPR058247">
    <property type="entry name" value="DUF1453"/>
</dbReference>
<dbReference type="EMBL" id="QJVJ01000009">
    <property type="protein sequence ID" value="PYI52709.1"/>
    <property type="molecule type" value="Genomic_DNA"/>
</dbReference>
<dbReference type="PANTHER" id="PTHR39164">
    <property type="entry name" value="PROTEIN CCDC"/>
    <property type="match status" value="1"/>
</dbReference>
<dbReference type="PIRSF" id="PIRSF021441">
    <property type="entry name" value="DUF1453"/>
    <property type="match status" value="1"/>
</dbReference>
<evidence type="ECO:0000313" key="3">
    <source>
        <dbReference type="Proteomes" id="UP000247476"/>
    </source>
</evidence>
<protein>
    <recommendedName>
        <fullName evidence="4">Cytochrome c biogenesis protein CcdC</fullName>
    </recommendedName>
</protein>
<keyword evidence="1" id="KW-0812">Transmembrane</keyword>
<dbReference type="InterPro" id="IPR031306">
    <property type="entry name" value="CcdC"/>
</dbReference>
<dbReference type="OrthoDB" id="120091at2"/>